<proteinExistence type="inferred from homology"/>
<dbReference type="Pfam" id="PF00557">
    <property type="entry name" value="Peptidase_M24"/>
    <property type="match status" value="1"/>
</dbReference>
<comment type="caution">
    <text evidence="17">The sequence shown here is derived from an EMBL/GenBank/DDBJ whole genome shotgun (WGS) entry which is preliminary data.</text>
</comment>
<dbReference type="InterPro" id="IPR052433">
    <property type="entry name" value="X-Pro_dipept-like"/>
</dbReference>
<dbReference type="SUPFAM" id="SSF53092">
    <property type="entry name" value="Creatinase/prolidase N-terminal domain"/>
    <property type="match status" value="1"/>
</dbReference>
<keyword evidence="6" id="KW-0224">Dipeptidase</keyword>
<dbReference type="InterPro" id="IPR000994">
    <property type="entry name" value="Pept_M24"/>
</dbReference>
<evidence type="ECO:0000256" key="2">
    <source>
        <dbReference type="ARBA" id="ARBA00011738"/>
    </source>
</evidence>
<comment type="similarity">
    <text evidence="9">Belongs to the peptidase M24B family. Eukaryotic-type prolidase subfamily.</text>
</comment>
<evidence type="ECO:0000256" key="12">
    <source>
        <dbReference type="ARBA" id="ARBA00044252"/>
    </source>
</evidence>
<keyword evidence="3" id="KW-0645">Protease</keyword>
<evidence type="ECO:0000256" key="11">
    <source>
        <dbReference type="ARBA" id="ARBA00044141"/>
    </source>
</evidence>
<dbReference type="GO" id="GO:0070006">
    <property type="term" value="F:metalloaminopeptidase activity"/>
    <property type="evidence" value="ECO:0007669"/>
    <property type="project" value="InterPro"/>
</dbReference>
<accession>A0A6S7I8Z5</accession>
<comment type="catalytic activity">
    <reaction evidence="15">
        <text>Xaa-L-Pro dipeptide + H2O = an L-alpha-amino acid + L-proline</text>
        <dbReference type="Rhea" id="RHEA:76407"/>
        <dbReference type="ChEBI" id="CHEBI:15377"/>
        <dbReference type="ChEBI" id="CHEBI:59869"/>
        <dbReference type="ChEBI" id="CHEBI:60039"/>
        <dbReference type="ChEBI" id="CHEBI:195196"/>
        <dbReference type="EC" id="3.4.13.9"/>
    </reaction>
</comment>
<evidence type="ECO:0000256" key="15">
    <source>
        <dbReference type="ARBA" id="ARBA00048994"/>
    </source>
</evidence>
<evidence type="ECO:0000313" key="17">
    <source>
        <dbReference type="EMBL" id="CAB4012440.1"/>
    </source>
</evidence>
<dbReference type="AlphaFoldDB" id="A0A6S7I8Z5"/>
<dbReference type="EC" id="3.4.13.9" evidence="10"/>
<evidence type="ECO:0000256" key="14">
    <source>
        <dbReference type="ARBA" id="ARBA00044351"/>
    </source>
</evidence>
<evidence type="ECO:0000256" key="3">
    <source>
        <dbReference type="ARBA" id="ARBA00022670"/>
    </source>
</evidence>
<evidence type="ECO:0000259" key="16">
    <source>
        <dbReference type="SMART" id="SM01011"/>
    </source>
</evidence>
<evidence type="ECO:0000256" key="13">
    <source>
        <dbReference type="ARBA" id="ARBA00044284"/>
    </source>
</evidence>
<dbReference type="PANTHER" id="PTHR48480">
    <property type="match status" value="1"/>
</dbReference>
<gene>
    <name evidence="17" type="ORF">PACLA_8A086860</name>
</gene>
<reference evidence="17" key="1">
    <citation type="submission" date="2020-04" db="EMBL/GenBank/DDBJ databases">
        <authorList>
            <person name="Alioto T."/>
            <person name="Alioto T."/>
            <person name="Gomez Garrido J."/>
        </authorList>
    </citation>
    <scope>NUCLEOTIDE SEQUENCE</scope>
    <source>
        <strain evidence="17">A484AB</strain>
    </source>
</reference>
<keyword evidence="8" id="KW-0464">Manganese</keyword>
<dbReference type="SUPFAM" id="SSF55920">
    <property type="entry name" value="Creatinase/aminopeptidase"/>
    <property type="match status" value="1"/>
</dbReference>
<dbReference type="InterPro" id="IPR007865">
    <property type="entry name" value="Aminopep_P_N"/>
</dbReference>
<dbReference type="Proteomes" id="UP001152795">
    <property type="component" value="Unassembled WGS sequence"/>
</dbReference>
<evidence type="ECO:0000256" key="1">
    <source>
        <dbReference type="ARBA" id="ARBA00001936"/>
    </source>
</evidence>
<dbReference type="PANTHER" id="PTHR48480:SF2">
    <property type="entry name" value="PEPTIDASE D"/>
    <property type="match status" value="1"/>
</dbReference>
<dbReference type="InterPro" id="IPR036005">
    <property type="entry name" value="Creatinase/aminopeptidase-like"/>
</dbReference>
<organism evidence="17 18">
    <name type="scientific">Paramuricea clavata</name>
    <name type="common">Red gorgonian</name>
    <name type="synonym">Violescent sea-whip</name>
    <dbReference type="NCBI Taxonomy" id="317549"/>
    <lineage>
        <taxon>Eukaryota</taxon>
        <taxon>Metazoa</taxon>
        <taxon>Cnidaria</taxon>
        <taxon>Anthozoa</taxon>
        <taxon>Octocorallia</taxon>
        <taxon>Malacalcyonacea</taxon>
        <taxon>Plexauridae</taxon>
        <taxon>Paramuricea</taxon>
    </lineage>
</organism>
<keyword evidence="4" id="KW-0479">Metal-binding</keyword>
<evidence type="ECO:0000256" key="4">
    <source>
        <dbReference type="ARBA" id="ARBA00022723"/>
    </source>
</evidence>
<evidence type="ECO:0000256" key="6">
    <source>
        <dbReference type="ARBA" id="ARBA00022997"/>
    </source>
</evidence>
<evidence type="ECO:0000256" key="5">
    <source>
        <dbReference type="ARBA" id="ARBA00022801"/>
    </source>
</evidence>
<evidence type="ECO:0000313" key="18">
    <source>
        <dbReference type="Proteomes" id="UP001152795"/>
    </source>
</evidence>
<dbReference type="InterPro" id="IPR029149">
    <property type="entry name" value="Creatin/AminoP/Spt16_N"/>
</dbReference>
<comment type="subunit">
    <text evidence="2">Homodimer.</text>
</comment>
<dbReference type="GO" id="GO:0102009">
    <property type="term" value="F:proline dipeptidase activity"/>
    <property type="evidence" value="ECO:0007669"/>
    <property type="project" value="UniProtKB-EC"/>
</dbReference>
<evidence type="ECO:0000256" key="7">
    <source>
        <dbReference type="ARBA" id="ARBA00023049"/>
    </source>
</evidence>
<dbReference type="EMBL" id="CACRXK020007511">
    <property type="protein sequence ID" value="CAB4012440.1"/>
    <property type="molecule type" value="Genomic_DNA"/>
</dbReference>
<keyword evidence="5" id="KW-0378">Hydrolase</keyword>
<dbReference type="SMART" id="SM01011">
    <property type="entry name" value="AMP_N"/>
    <property type="match status" value="1"/>
</dbReference>
<protein>
    <recommendedName>
        <fullName evidence="11">Xaa-Pro dipeptidase</fullName>
        <ecNumber evidence="10">3.4.13.9</ecNumber>
    </recommendedName>
    <alternativeName>
        <fullName evidence="14">Imidodipeptidase</fullName>
    </alternativeName>
    <alternativeName>
        <fullName evidence="12">Peptidase D</fullName>
    </alternativeName>
    <alternativeName>
        <fullName evidence="13">Proline dipeptidase</fullName>
    </alternativeName>
</protein>
<sequence length="483" mass="54248">MASEVSSCFQLGPDGLCVPVNLHATNRARLCERLKSKSVENGAIVLLQSGEEKCRYDTDTEVVFRQESFFHWAFGVLEGDSFGAIDVYSGKSMLFMPRFPKEYATWKGTIHPPEHFKKKYEVDEVFYTDEIADVLKKKNPLLTLYGKNTDSGEYCREAAFDGIGSFKVDNKILFPEIVECRVIKTKQELEVLRYVNRISSEAHKKIMKKIKPNMVEFQLESMFLNHCYSRGGCRHSSYTCIGASGPNSATLHYGHAGAPNNRTLRDGDMCLFDMGGEYYCYGSDITCSFPVNGKFTEKQKNIYEAVLRASRAVMAKVKPGVSWPDMHRLANRVQLEALKECGILKGNIDDMEKVHLGAVFFPHGLGHFMGLDVHDVGGYPEGVERIDEPGIRSLRTGRILEENMVLTIEPGIYFIDYVLDEALNNPEQAAFINEDVLQEYRGSGGVRIEDDIIVTADGMELMTRVPRTVQEIEEHMSGGGVCS</sequence>
<evidence type="ECO:0000256" key="8">
    <source>
        <dbReference type="ARBA" id="ARBA00023211"/>
    </source>
</evidence>
<comment type="cofactor">
    <cofactor evidence="1">
        <name>Mn(2+)</name>
        <dbReference type="ChEBI" id="CHEBI:29035"/>
    </cofactor>
</comment>
<keyword evidence="18" id="KW-1185">Reference proteome</keyword>
<dbReference type="Pfam" id="PF05195">
    <property type="entry name" value="AMP_N"/>
    <property type="match status" value="1"/>
</dbReference>
<dbReference type="OrthoDB" id="10261878at2759"/>
<keyword evidence="7" id="KW-0482">Metalloprotease</keyword>
<dbReference type="GO" id="GO:0030145">
    <property type="term" value="F:manganese ion binding"/>
    <property type="evidence" value="ECO:0007669"/>
    <property type="project" value="InterPro"/>
</dbReference>
<dbReference type="GO" id="GO:0006508">
    <property type="term" value="P:proteolysis"/>
    <property type="evidence" value="ECO:0007669"/>
    <property type="project" value="UniProtKB-KW"/>
</dbReference>
<dbReference type="Gene3D" id="3.90.230.10">
    <property type="entry name" value="Creatinase/methionine aminopeptidase superfamily"/>
    <property type="match status" value="1"/>
</dbReference>
<dbReference type="CDD" id="cd01087">
    <property type="entry name" value="Prolidase"/>
    <property type="match status" value="1"/>
</dbReference>
<evidence type="ECO:0000256" key="9">
    <source>
        <dbReference type="ARBA" id="ARBA00043990"/>
    </source>
</evidence>
<dbReference type="Gene3D" id="3.40.350.10">
    <property type="entry name" value="Creatinase/prolidase N-terminal domain"/>
    <property type="match status" value="1"/>
</dbReference>
<feature type="domain" description="Aminopeptidase P N-terminal" evidence="16">
    <location>
        <begin position="18"/>
        <end position="152"/>
    </location>
</feature>
<name>A0A6S7I8Z5_PARCT</name>
<dbReference type="FunFam" id="3.90.230.10:FF:000002">
    <property type="entry name" value="Xaa-Pro aminopeptidase 3"/>
    <property type="match status" value="1"/>
</dbReference>
<evidence type="ECO:0000256" key="10">
    <source>
        <dbReference type="ARBA" id="ARBA00044051"/>
    </source>
</evidence>